<feature type="chain" id="PRO_5003627647" description="DUF916 domain-containing protein" evidence="2">
    <location>
        <begin position="42"/>
        <end position="341"/>
    </location>
</feature>
<dbReference type="AlphaFoldDB" id="I0HD71"/>
<keyword evidence="4" id="KW-1185">Reference proteome</keyword>
<reference evidence="3 4" key="1">
    <citation type="submission" date="2012-02" db="EMBL/GenBank/DDBJ databases">
        <title>Complete genome sequence of Actinoplanes missouriensis 431 (= NBRC 102363).</title>
        <authorList>
            <person name="Ohnishi Y."/>
            <person name="Ishikawa J."/>
            <person name="Sekine M."/>
            <person name="Hosoyama A."/>
            <person name="Harada T."/>
            <person name="Narita H."/>
            <person name="Hata T."/>
            <person name="Konno Y."/>
            <person name="Tutikane K."/>
            <person name="Fujita N."/>
            <person name="Horinouchi S."/>
            <person name="Hayakawa M."/>
        </authorList>
    </citation>
    <scope>NUCLEOTIDE SEQUENCE [LARGE SCALE GENOMIC DNA]</scope>
    <source>
        <strain evidence="4">ATCC 14538 / DSM 43046 / CBS 188.64 / JCM 3121 / NBRC 102363 / NCIMB 12654 / NRRL B-3342 / UNCC 431</strain>
    </source>
</reference>
<proteinExistence type="predicted"/>
<dbReference type="EMBL" id="AP012319">
    <property type="protein sequence ID" value="BAL90958.1"/>
    <property type="molecule type" value="Genomic_DNA"/>
</dbReference>
<gene>
    <name evidence="3" type="ordered locus">AMIS_57380</name>
</gene>
<keyword evidence="1" id="KW-0812">Transmembrane</keyword>
<dbReference type="Proteomes" id="UP000007882">
    <property type="component" value="Chromosome"/>
</dbReference>
<organism evidence="3 4">
    <name type="scientific">Actinoplanes missouriensis (strain ATCC 14538 / DSM 43046 / CBS 188.64 / JCM 3121 / NBRC 102363 / NCIMB 12654 / NRRL B-3342 / UNCC 431)</name>
    <dbReference type="NCBI Taxonomy" id="512565"/>
    <lineage>
        <taxon>Bacteria</taxon>
        <taxon>Bacillati</taxon>
        <taxon>Actinomycetota</taxon>
        <taxon>Actinomycetes</taxon>
        <taxon>Micromonosporales</taxon>
        <taxon>Micromonosporaceae</taxon>
        <taxon>Actinoplanes</taxon>
    </lineage>
</organism>
<keyword evidence="2" id="KW-0732">Signal</keyword>
<keyword evidence="1" id="KW-0472">Membrane</keyword>
<accession>I0HD71</accession>
<feature type="transmembrane region" description="Helical" evidence="1">
    <location>
        <begin position="303"/>
        <end position="323"/>
    </location>
</feature>
<dbReference type="KEGG" id="ams:AMIS_57380"/>
<evidence type="ECO:0000256" key="2">
    <source>
        <dbReference type="SAM" id="SignalP"/>
    </source>
</evidence>
<evidence type="ECO:0000313" key="3">
    <source>
        <dbReference type="EMBL" id="BAL90958.1"/>
    </source>
</evidence>
<evidence type="ECO:0000313" key="4">
    <source>
        <dbReference type="Proteomes" id="UP000007882"/>
    </source>
</evidence>
<dbReference type="PATRIC" id="fig|512565.3.peg.5735"/>
<sequence>MRGGRYRLSPARTVGRKHMRKLAAALVIVASVLLTPAPAAATGNGEWAVTPTPAGNPGPTPRLYFFLDAHAGETVKESVRVTNLTAKPRSFVIYGADAYNTARNGGFAIRTRTDAQKDLGSWVRSQVTAVEVPARTSADIPFTIAVPANATPGDHVGGIVAMEASASSTAQADGATVNIQRAVAARVYLRVAGAVVPGLGVPELNLDVRAPLLPTITGGDLEYTVANVGNIHLVPAATVTMTGLFGHRITVTGATPASDMVPGAQGAFAMRARGIWPLDVVTTAVAVRAEGDVFAQRTERTVVVSWTALLLLALLITGIVLLIRRRRRARELRPRGLVAAR</sequence>
<dbReference type="HOGENOM" id="CLU_051827_0_0_11"/>
<keyword evidence="1" id="KW-1133">Transmembrane helix</keyword>
<dbReference type="STRING" id="512565.AMIS_57380"/>
<evidence type="ECO:0000256" key="1">
    <source>
        <dbReference type="SAM" id="Phobius"/>
    </source>
</evidence>
<dbReference type="eggNOG" id="COG1361">
    <property type="taxonomic scope" value="Bacteria"/>
</dbReference>
<feature type="signal peptide" evidence="2">
    <location>
        <begin position="1"/>
        <end position="41"/>
    </location>
</feature>
<evidence type="ECO:0008006" key="5">
    <source>
        <dbReference type="Google" id="ProtNLM"/>
    </source>
</evidence>
<name>I0HD71_ACTM4</name>
<protein>
    <recommendedName>
        <fullName evidence="5">DUF916 domain-containing protein</fullName>
    </recommendedName>
</protein>